<dbReference type="InterPro" id="IPR003594">
    <property type="entry name" value="HATPase_dom"/>
</dbReference>
<keyword evidence="5" id="KW-0808">Transferase</keyword>
<dbReference type="GO" id="GO:0016020">
    <property type="term" value="C:membrane"/>
    <property type="evidence" value="ECO:0007669"/>
    <property type="project" value="UniProtKB-SubCell"/>
</dbReference>
<dbReference type="Gene3D" id="3.30.565.10">
    <property type="entry name" value="Histidine kinase-like ATPase, C-terminal domain"/>
    <property type="match status" value="1"/>
</dbReference>
<reference evidence="18 19" key="1">
    <citation type="submission" date="2018-10" db="EMBL/GenBank/DDBJ databases">
        <title>Draft genome sequence of Aquitalea MWU14-2217 isolated from a wild cranberry bog in Provincetown, Massachusetts.</title>
        <authorList>
            <person name="Ebadzadsahrai G."/>
            <person name="Soby S."/>
        </authorList>
    </citation>
    <scope>NUCLEOTIDE SEQUENCE [LARGE SCALE GENOMIC DNA]</scope>
    <source>
        <strain evidence="18 19">MWU14-2217</strain>
    </source>
</reference>
<dbReference type="RefSeq" id="WP_103523941.1">
    <property type="nucleotide sequence ID" value="NZ_JAIZDC010000001.1"/>
</dbReference>
<dbReference type="InterPro" id="IPR036890">
    <property type="entry name" value="HATPase_C_sf"/>
</dbReference>
<comment type="subcellular location">
    <subcellularLocation>
        <location evidence="2">Membrane</location>
    </subcellularLocation>
</comment>
<dbReference type="Gene3D" id="3.30.450.20">
    <property type="entry name" value="PAS domain"/>
    <property type="match status" value="1"/>
</dbReference>
<dbReference type="PANTHER" id="PTHR43065:SF10">
    <property type="entry name" value="PEROXIDE STRESS-ACTIVATED HISTIDINE KINASE MAK3"/>
    <property type="match status" value="1"/>
</dbReference>
<dbReference type="NCBIfam" id="TIGR00229">
    <property type="entry name" value="sensory_box"/>
    <property type="match status" value="1"/>
</dbReference>
<comment type="catalytic activity">
    <reaction evidence="1">
        <text>ATP + protein L-histidine = ADP + protein N-phospho-L-histidine.</text>
        <dbReference type="EC" id="2.7.13.3"/>
    </reaction>
</comment>
<dbReference type="OrthoDB" id="8559580at2"/>
<dbReference type="InterPro" id="IPR036097">
    <property type="entry name" value="HisK_dim/P_sf"/>
</dbReference>
<dbReference type="PROSITE" id="PS50112">
    <property type="entry name" value="PAS"/>
    <property type="match status" value="1"/>
</dbReference>
<evidence type="ECO:0000256" key="11">
    <source>
        <dbReference type="ARBA" id="ARBA00023012"/>
    </source>
</evidence>
<keyword evidence="13" id="KW-0175">Coiled coil</keyword>
<evidence type="ECO:0000256" key="3">
    <source>
        <dbReference type="ARBA" id="ARBA00012438"/>
    </source>
</evidence>
<dbReference type="PANTHER" id="PTHR43065">
    <property type="entry name" value="SENSOR HISTIDINE KINASE"/>
    <property type="match status" value="1"/>
</dbReference>
<evidence type="ECO:0000256" key="7">
    <source>
        <dbReference type="ARBA" id="ARBA00022741"/>
    </source>
</evidence>
<name>A0A454JKT9_9NEIS</name>
<dbReference type="InterPro" id="IPR000014">
    <property type="entry name" value="PAS"/>
</dbReference>
<evidence type="ECO:0000256" key="8">
    <source>
        <dbReference type="ARBA" id="ARBA00022777"/>
    </source>
</evidence>
<dbReference type="InterPro" id="IPR005467">
    <property type="entry name" value="His_kinase_dom"/>
</dbReference>
<proteinExistence type="predicted"/>
<keyword evidence="10 14" id="KW-1133">Transmembrane helix</keyword>
<comment type="caution">
    <text evidence="18">The sequence shown here is derived from an EMBL/GenBank/DDBJ whole genome shotgun (WGS) entry which is preliminary data.</text>
</comment>
<evidence type="ECO:0000256" key="12">
    <source>
        <dbReference type="ARBA" id="ARBA00023136"/>
    </source>
</evidence>
<accession>A0A454JKT9</accession>
<dbReference type="SMART" id="SM01079">
    <property type="entry name" value="CHASE"/>
    <property type="match status" value="1"/>
</dbReference>
<evidence type="ECO:0000256" key="2">
    <source>
        <dbReference type="ARBA" id="ARBA00004370"/>
    </source>
</evidence>
<dbReference type="InterPro" id="IPR003661">
    <property type="entry name" value="HisK_dim/P_dom"/>
</dbReference>
<dbReference type="SMART" id="SM00388">
    <property type="entry name" value="HisKA"/>
    <property type="match status" value="1"/>
</dbReference>
<dbReference type="GO" id="GO:0005524">
    <property type="term" value="F:ATP binding"/>
    <property type="evidence" value="ECO:0007669"/>
    <property type="project" value="UniProtKB-KW"/>
</dbReference>
<feature type="domain" description="CHASE" evidence="17">
    <location>
        <begin position="94"/>
        <end position="263"/>
    </location>
</feature>
<dbReference type="Gene3D" id="3.30.450.350">
    <property type="entry name" value="CHASE domain"/>
    <property type="match status" value="1"/>
</dbReference>
<evidence type="ECO:0000256" key="14">
    <source>
        <dbReference type="SAM" id="Phobius"/>
    </source>
</evidence>
<dbReference type="Pfam" id="PF00512">
    <property type="entry name" value="HisKA"/>
    <property type="match status" value="1"/>
</dbReference>
<dbReference type="Proteomes" id="UP000274139">
    <property type="component" value="Unassembled WGS sequence"/>
</dbReference>
<keyword evidence="12 14" id="KW-0472">Membrane</keyword>
<keyword evidence="8" id="KW-0418">Kinase</keyword>
<dbReference type="SUPFAM" id="SSF47384">
    <property type="entry name" value="Homodimeric domain of signal transducing histidine kinase"/>
    <property type="match status" value="1"/>
</dbReference>
<keyword evidence="19" id="KW-1185">Reference proteome</keyword>
<dbReference type="InterPro" id="IPR035965">
    <property type="entry name" value="PAS-like_dom_sf"/>
</dbReference>
<evidence type="ECO:0000256" key="13">
    <source>
        <dbReference type="SAM" id="Coils"/>
    </source>
</evidence>
<feature type="transmembrane region" description="Helical" evidence="14">
    <location>
        <begin position="31"/>
        <end position="49"/>
    </location>
</feature>
<evidence type="ECO:0000256" key="1">
    <source>
        <dbReference type="ARBA" id="ARBA00000085"/>
    </source>
</evidence>
<evidence type="ECO:0000313" key="19">
    <source>
        <dbReference type="Proteomes" id="UP000274139"/>
    </source>
</evidence>
<dbReference type="PROSITE" id="PS50839">
    <property type="entry name" value="CHASE"/>
    <property type="match status" value="1"/>
</dbReference>
<protein>
    <recommendedName>
        <fullName evidence="3">histidine kinase</fullName>
        <ecNumber evidence="3">2.7.13.3</ecNumber>
    </recommendedName>
</protein>
<feature type="domain" description="Histidine kinase" evidence="15">
    <location>
        <begin position="530"/>
        <end position="744"/>
    </location>
</feature>
<dbReference type="SUPFAM" id="SSF55785">
    <property type="entry name" value="PYP-like sensor domain (PAS domain)"/>
    <property type="match status" value="1"/>
</dbReference>
<dbReference type="InterPro" id="IPR013656">
    <property type="entry name" value="PAS_4"/>
</dbReference>
<dbReference type="InterPro" id="IPR042240">
    <property type="entry name" value="CHASE_sf"/>
</dbReference>
<dbReference type="SMART" id="SM00387">
    <property type="entry name" value="HATPase_c"/>
    <property type="match status" value="1"/>
</dbReference>
<dbReference type="EC" id="2.7.13.3" evidence="3"/>
<keyword evidence="11" id="KW-0902">Two-component regulatory system</keyword>
<dbReference type="Pfam" id="PF02518">
    <property type="entry name" value="HATPase_c"/>
    <property type="match status" value="1"/>
</dbReference>
<dbReference type="EMBL" id="RFAR01000021">
    <property type="protein sequence ID" value="RMC99925.1"/>
    <property type="molecule type" value="Genomic_DNA"/>
</dbReference>
<evidence type="ECO:0000256" key="6">
    <source>
        <dbReference type="ARBA" id="ARBA00022692"/>
    </source>
</evidence>
<evidence type="ECO:0000256" key="9">
    <source>
        <dbReference type="ARBA" id="ARBA00022840"/>
    </source>
</evidence>
<dbReference type="PRINTS" id="PR00344">
    <property type="entry name" value="BCTRLSENSOR"/>
</dbReference>
<keyword evidence="4" id="KW-0597">Phosphoprotein</keyword>
<dbReference type="Pfam" id="PF03924">
    <property type="entry name" value="CHASE"/>
    <property type="match status" value="1"/>
</dbReference>
<gene>
    <name evidence="18" type="ORF">EAY64_06360</name>
</gene>
<dbReference type="PROSITE" id="PS50109">
    <property type="entry name" value="HIS_KIN"/>
    <property type="match status" value="1"/>
</dbReference>
<dbReference type="GO" id="GO:0000155">
    <property type="term" value="F:phosphorelay sensor kinase activity"/>
    <property type="evidence" value="ECO:0007669"/>
    <property type="project" value="InterPro"/>
</dbReference>
<dbReference type="SUPFAM" id="SSF55874">
    <property type="entry name" value="ATPase domain of HSP90 chaperone/DNA topoisomerase II/histidine kinase"/>
    <property type="match status" value="1"/>
</dbReference>
<dbReference type="InterPro" id="IPR004358">
    <property type="entry name" value="Sig_transdc_His_kin-like_C"/>
</dbReference>
<evidence type="ECO:0000313" key="18">
    <source>
        <dbReference type="EMBL" id="RMC99925.1"/>
    </source>
</evidence>
<dbReference type="InterPro" id="IPR006189">
    <property type="entry name" value="CHASE_dom"/>
</dbReference>
<dbReference type="Gene3D" id="1.10.287.130">
    <property type="match status" value="1"/>
</dbReference>
<keyword evidence="7" id="KW-0547">Nucleotide-binding</keyword>
<organism evidence="18 19">
    <name type="scientific">Aquitalea palustris</name>
    <dbReference type="NCBI Taxonomy" id="2480983"/>
    <lineage>
        <taxon>Bacteria</taxon>
        <taxon>Pseudomonadati</taxon>
        <taxon>Pseudomonadota</taxon>
        <taxon>Betaproteobacteria</taxon>
        <taxon>Neisseriales</taxon>
        <taxon>Chromobacteriaceae</taxon>
        <taxon>Aquitalea</taxon>
    </lineage>
</organism>
<dbReference type="FunFam" id="1.10.287.130:FF:000055">
    <property type="entry name" value="Two-component sensor histidine kinase"/>
    <property type="match status" value="1"/>
</dbReference>
<dbReference type="AlphaFoldDB" id="A0A454JKT9"/>
<evidence type="ECO:0000259" key="15">
    <source>
        <dbReference type="PROSITE" id="PS50109"/>
    </source>
</evidence>
<evidence type="ECO:0000256" key="5">
    <source>
        <dbReference type="ARBA" id="ARBA00022679"/>
    </source>
</evidence>
<keyword evidence="9" id="KW-0067">ATP-binding</keyword>
<dbReference type="CDD" id="cd00082">
    <property type="entry name" value="HisKA"/>
    <property type="match status" value="1"/>
</dbReference>
<dbReference type="CDD" id="cd00130">
    <property type="entry name" value="PAS"/>
    <property type="match status" value="1"/>
</dbReference>
<feature type="coiled-coil region" evidence="13">
    <location>
        <begin position="494"/>
        <end position="521"/>
    </location>
</feature>
<evidence type="ECO:0000259" key="17">
    <source>
        <dbReference type="PROSITE" id="PS50839"/>
    </source>
</evidence>
<evidence type="ECO:0000256" key="10">
    <source>
        <dbReference type="ARBA" id="ARBA00022989"/>
    </source>
</evidence>
<feature type="domain" description="PAS" evidence="16">
    <location>
        <begin position="372"/>
        <end position="423"/>
    </location>
</feature>
<keyword evidence="6 14" id="KW-0812">Transmembrane</keyword>
<evidence type="ECO:0000256" key="4">
    <source>
        <dbReference type="ARBA" id="ARBA00022553"/>
    </source>
</evidence>
<evidence type="ECO:0000259" key="16">
    <source>
        <dbReference type="PROSITE" id="PS50112"/>
    </source>
</evidence>
<sequence length="757" mass="83517">MPAQPTSTSQPSSLLHKHLKLLREADRRHKWLLAGLYLLLCALLGLLLVHEAMQRQQQALDSLTSQLQADINAHMQLALASLDHASTLQPQQAADPTPELRDFAGLATARQPFIDYLGWQPRIRAEQRARFEQQQSQQRGQVFAIRDYWLTRNTAGQDSGNYVPAPPRHDYLPLLMQEPSPPAALRAMQGLDLLHDPAVGPTLQQAVSQGSVQFSPPFRIGQHWHLLLLQARYSTRPPSPNPLVRSEQLQGVLLISLQLDGLLAASTAKYDGLQLSLLSPDGNASPLLASGPAADDNHLLPLQSARLPAALPVDGYRLQLAQPLAWQQLSLPLLAVGLTANTLLCYLLWLLAAQQQRQRNIRRRAMDHLHREREHASVTLQAIADAVVTFDTAFRIQYLNPSASMLLGPGHHSVIGKNVRQLLRLGQEFARPGSSDPFTQAMQIRDSVYLPDSSYLTRSSGEKLLVEGSVSPVFDQQARLLGAVLTLRDTAPRRQHMLAALEASERRLRQHEQELARVARINTMGEMASGIAHEINQPLSAIVSYCQASLSLLQEEDPDLPLVCRAMQNAAHQAQRAGQVIQRLREFVSKRNQHQSLLDPNQTVSNALALLEYELQSHDIHLEQYFSDKLSAVYADNIQLEQVILNILRNAIDAMESVHPWGRLIISTEQDATRVRIMIADNGPGIAAAVQDQIFDPFFSTKPNGMGLGLAICQTAIDNMGGQILASNRPSGGAQFVIDLPALTTLTAQPVAGEQVS</sequence>
<dbReference type="Pfam" id="PF08448">
    <property type="entry name" value="PAS_4"/>
    <property type="match status" value="1"/>
</dbReference>